<sequence>MALYPREPLVWILTMFVFFKVQQYKPVAFSMLLGRVRFLVTRKMEVGTGKREKDTKTYLLAALMRCGHLLVDHELEGLVYRTFLEFLSLGFACVVTSVIVCMGMWSFQGAVGNSAFVETVLIGCIAALVLSLTYVYINFVKINRKDEMIWIPAALTSTFALVAFYLVAVPSGSAIEGLPVVDVRLAEALEDMRVRWLVFLEAVGEGTEKWVWIAEWQAVAVRFFAGLLAALVVLAGYNGVSKEMQLLEFALANPESMGCKRPQFVEWCQKRSPGRFFIFLACALPPVCLSLYFEDMARKPLVNAGWFDECEFCRLRWGLVAFTAALRLMMIPLLLQILLFRSAESLLSRSDQDREEEGGGGRGDPQRGPDAAAFLPVSAGYGVARLSPEMELRGQADRLKEFPEAPKPSDKYFKVVGLRAKSDGAAEKTLTQRVELARLGLAAKALEIALLPALLLVLALSEGIGAELSACSETRSFPFSFTFLLTKPAAAIGVFGKGWGGREGKPPVSPAKVPEECTWVWSADFMTLRSNVEACDAAAKAREDGVVRVSAVQTGDGGASGKHVETMRSAAGGGLVDFVRALAQGKEGAFRDVFPSLEVPEDLPECQSEKLSSGSGKSGARKAMESLPYRLKAWTEGLITEFLSLYPSEVWWESCKTALISVVACLSFFSFSATLLTRMAHSEVDQ</sequence>
<feature type="region of interest" description="Disordered" evidence="1">
    <location>
        <begin position="350"/>
        <end position="369"/>
    </location>
</feature>
<gene>
    <name evidence="3" type="ORF">Cvel_951</name>
</gene>
<feature type="transmembrane region" description="Helical" evidence="2">
    <location>
        <begin position="86"/>
        <end position="107"/>
    </location>
</feature>
<proteinExistence type="predicted"/>
<evidence type="ECO:0000256" key="1">
    <source>
        <dbReference type="SAM" id="MobiDB-lite"/>
    </source>
</evidence>
<evidence type="ECO:0000313" key="3">
    <source>
        <dbReference type="EMBL" id="CEM41811.1"/>
    </source>
</evidence>
<accession>A0A0G4HCQ8</accession>
<dbReference type="VEuPathDB" id="CryptoDB:Cvel_951"/>
<feature type="transmembrane region" description="Helical" evidence="2">
    <location>
        <begin position="119"/>
        <end position="137"/>
    </location>
</feature>
<keyword evidence="2" id="KW-1133">Transmembrane helix</keyword>
<feature type="transmembrane region" description="Helical" evidence="2">
    <location>
        <begin position="149"/>
        <end position="168"/>
    </location>
</feature>
<keyword evidence="2" id="KW-0472">Membrane</keyword>
<reference evidence="3" key="1">
    <citation type="submission" date="2014-11" db="EMBL/GenBank/DDBJ databases">
        <authorList>
            <person name="Otto D Thomas"/>
            <person name="Naeem Raeece"/>
        </authorList>
    </citation>
    <scope>NUCLEOTIDE SEQUENCE</scope>
</reference>
<protein>
    <submittedName>
        <fullName evidence="3">Uncharacterized protein</fullName>
    </submittedName>
</protein>
<organism evidence="3">
    <name type="scientific">Chromera velia CCMP2878</name>
    <dbReference type="NCBI Taxonomy" id="1169474"/>
    <lineage>
        <taxon>Eukaryota</taxon>
        <taxon>Sar</taxon>
        <taxon>Alveolata</taxon>
        <taxon>Colpodellida</taxon>
        <taxon>Chromeraceae</taxon>
        <taxon>Chromera</taxon>
    </lineage>
</organism>
<evidence type="ECO:0000256" key="2">
    <source>
        <dbReference type="SAM" id="Phobius"/>
    </source>
</evidence>
<dbReference type="AlphaFoldDB" id="A0A0G4HCQ8"/>
<dbReference type="EMBL" id="CDMZ01002312">
    <property type="protein sequence ID" value="CEM41811.1"/>
    <property type="molecule type" value="Genomic_DNA"/>
</dbReference>
<name>A0A0G4HCQ8_9ALVE</name>
<feature type="transmembrane region" description="Helical" evidence="2">
    <location>
        <begin position="317"/>
        <end position="340"/>
    </location>
</feature>
<feature type="transmembrane region" description="Helical" evidence="2">
    <location>
        <begin position="219"/>
        <end position="237"/>
    </location>
</feature>
<feature type="transmembrane region" description="Helical" evidence="2">
    <location>
        <begin position="12"/>
        <end position="34"/>
    </location>
</feature>
<keyword evidence="2" id="KW-0812">Transmembrane</keyword>